<dbReference type="AlphaFoldDB" id="A0A1H1KCU3"/>
<sequence length="241" mass="26584">MDFQLIYESFPKLLAAVPATVALASVSLFVGFLLAVPVALARLSHSRLLASLGYGYVYVVRSTPLLVQMFLIYYGSGQFRIVLEHLGLWALFRDAWFCAILALSLNTAAYTSEIIRGGVQSVPWGQIEAARSIGMSSVLLFRRIVFPIAMRQALPAYGSELMIMIKSTSLASTITIVEVTGVAKQIISESYRPLEVFLIAGCIYLSMNFLISRVIFMIERRISPKRRDRGTFGSSAAAAMH</sequence>
<dbReference type="InterPro" id="IPR000515">
    <property type="entry name" value="MetI-like"/>
</dbReference>
<keyword evidence="12" id="KW-1185">Reference proteome</keyword>
<gene>
    <name evidence="11" type="ORF">SAMN05445850_6988</name>
</gene>
<dbReference type="GO" id="GO:0022857">
    <property type="term" value="F:transmembrane transporter activity"/>
    <property type="evidence" value="ECO:0007669"/>
    <property type="project" value="InterPro"/>
</dbReference>
<dbReference type="PROSITE" id="PS50928">
    <property type="entry name" value="ABC_TM1"/>
    <property type="match status" value="1"/>
</dbReference>
<keyword evidence="7 9" id="KW-1133">Transmembrane helix</keyword>
<comment type="subcellular location">
    <subcellularLocation>
        <location evidence="1">Cell inner membrane</location>
        <topology evidence="1">Multi-pass membrane protein</topology>
    </subcellularLocation>
    <subcellularLocation>
        <location evidence="9">Cell membrane</location>
        <topology evidence="9">Multi-pass membrane protein</topology>
    </subcellularLocation>
</comment>
<evidence type="ECO:0000256" key="1">
    <source>
        <dbReference type="ARBA" id="ARBA00004429"/>
    </source>
</evidence>
<dbReference type="Pfam" id="PF00528">
    <property type="entry name" value="BPD_transp_1"/>
    <property type="match status" value="1"/>
</dbReference>
<keyword evidence="5" id="KW-0997">Cell inner membrane</keyword>
<dbReference type="STRING" id="157910.SAMN05445850_6988"/>
<feature type="transmembrane region" description="Helical" evidence="9">
    <location>
        <begin position="12"/>
        <end position="35"/>
    </location>
</feature>
<dbReference type="InterPro" id="IPR010065">
    <property type="entry name" value="AA_ABC_transptr_permease_3TM"/>
</dbReference>
<protein>
    <submittedName>
        <fullName evidence="11">Octopine/nopaline transport system permease protein</fullName>
    </submittedName>
</protein>
<dbReference type="PANTHER" id="PTHR30614">
    <property type="entry name" value="MEMBRANE COMPONENT OF AMINO ACID ABC TRANSPORTER"/>
    <property type="match status" value="1"/>
</dbReference>
<evidence type="ECO:0000256" key="3">
    <source>
        <dbReference type="ARBA" id="ARBA00022448"/>
    </source>
</evidence>
<evidence type="ECO:0000256" key="2">
    <source>
        <dbReference type="ARBA" id="ARBA00010072"/>
    </source>
</evidence>
<evidence type="ECO:0000256" key="9">
    <source>
        <dbReference type="RuleBase" id="RU363032"/>
    </source>
</evidence>
<comment type="similarity">
    <text evidence="2">Belongs to the binding-protein-dependent transport system permease family. HisMQ subfamily.</text>
</comment>
<dbReference type="SUPFAM" id="SSF161098">
    <property type="entry name" value="MetI-like"/>
    <property type="match status" value="1"/>
</dbReference>
<feature type="domain" description="ABC transmembrane type-1" evidence="10">
    <location>
        <begin position="17"/>
        <end position="215"/>
    </location>
</feature>
<dbReference type="InterPro" id="IPR043429">
    <property type="entry name" value="ArtM/GltK/GlnP/TcyL/YhdX-like"/>
</dbReference>
<dbReference type="GO" id="GO:0043190">
    <property type="term" value="C:ATP-binding cassette (ABC) transporter complex"/>
    <property type="evidence" value="ECO:0007669"/>
    <property type="project" value="InterPro"/>
</dbReference>
<dbReference type="CDD" id="cd06261">
    <property type="entry name" value="TM_PBP2"/>
    <property type="match status" value="1"/>
</dbReference>
<dbReference type="Proteomes" id="UP000199365">
    <property type="component" value="Unassembled WGS sequence"/>
</dbReference>
<proteinExistence type="inferred from homology"/>
<feature type="transmembrane region" description="Helical" evidence="9">
    <location>
        <begin position="55"/>
        <end position="74"/>
    </location>
</feature>
<dbReference type="GO" id="GO:0006865">
    <property type="term" value="P:amino acid transport"/>
    <property type="evidence" value="ECO:0007669"/>
    <property type="project" value="TreeGrafter"/>
</dbReference>
<dbReference type="PANTHER" id="PTHR30614:SF10">
    <property type="entry name" value="ARGININE ABC TRANSPORTER PERMEASE PROTEIN ARTM"/>
    <property type="match status" value="1"/>
</dbReference>
<evidence type="ECO:0000256" key="5">
    <source>
        <dbReference type="ARBA" id="ARBA00022519"/>
    </source>
</evidence>
<evidence type="ECO:0000256" key="6">
    <source>
        <dbReference type="ARBA" id="ARBA00022692"/>
    </source>
</evidence>
<keyword evidence="3 9" id="KW-0813">Transport</keyword>
<evidence type="ECO:0000313" key="11">
    <source>
        <dbReference type="EMBL" id="SDR59847.1"/>
    </source>
</evidence>
<evidence type="ECO:0000259" key="10">
    <source>
        <dbReference type="PROSITE" id="PS50928"/>
    </source>
</evidence>
<evidence type="ECO:0000256" key="8">
    <source>
        <dbReference type="ARBA" id="ARBA00023136"/>
    </source>
</evidence>
<dbReference type="EMBL" id="FNKX01000003">
    <property type="protein sequence ID" value="SDR59847.1"/>
    <property type="molecule type" value="Genomic_DNA"/>
</dbReference>
<dbReference type="NCBIfam" id="TIGR01726">
    <property type="entry name" value="HEQRo_perm_3TM"/>
    <property type="match status" value="1"/>
</dbReference>
<dbReference type="InterPro" id="IPR035906">
    <property type="entry name" value="MetI-like_sf"/>
</dbReference>
<feature type="transmembrane region" description="Helical" evidence="9">
    <location>
        <begin position="86"/>
        <end position="109"/>
    </location>
</feature>
<evidence type="ECO:0000313" key="12">
    <source>
        <dbReference type="Proteomes" id="UP000199365"/>
    </source>
</evidence>
<evidence type="ECO:0000256" key="4">
    <source>
        <dbReference type="ARBA" id="ARBA00022475"/>
    </source>
</evidence>
<keyword evidence="8 9" id="KW-0472">Membrane</keyword>
<keyword evidence="4" id="KW-1003">Cell membrane</keyword>
<evidence type="ECO:0000256" key="7">
    <source>
        <dbReference type="ARBA" id="ARBA00022989"/>
    </source>
</evidence>
<dbReference type="RefSeq" id="WP_090811259.1">
    <property type="nucleotide sequence ID" value="NZ_FNKX01000003.1"/>
</dbReference>
<name>A0A1H1KCU3_9BURK</name>
<reference evidence="12" key="1">
    <citation type="submission" date="2016-10" db="EMBL/GenBank/DDBJ databases">
        <authorList>
            <person name="Varghese N."/>
            <person name="Submissions S."/>
        </authorList>
    </citation>
    <scope>NUCLEOTIDE SEQUENCE [LARGE SCALE GENOMIC DNA]</scope>
    <source>
        <strain evidence="12">DUS833</strain>
    </source>
</reference>
<dbReference type="Gene3D" id="1.10.3720.10">
    <property type="entry name" value="MetI-like"/>
    <property type="match status" value="1"/>
</dbReference>
<accession>A0A1H1KCU3</accession>
<keyword evidence="6 9" id="KW-0812">Transmembrane</keyword>
<organism evidence="11 12">
    <name type="scientific">Paraburkholderia tuberum</name>
    <dbReference type="NCBI Taxonomy" id="157910"/>
    <lineage>
        <taxon>Bacteria</taxon>
        <taxon>Pseudomonadati</taxon>
        <taxon>Pseudomonadota</taxon>
        <taxon>Betaproteobacteria</taxon>
        <taxon>Burkholderiales</taxon>
        <taxon>Burkholderiaceae</taxon>
        <taxon>Paraburkholderia</taxon>
    </lineage>
</organism>
<feature type="transmembrane region" description="Helical" evidence="9">
    <location>
        <begin position="196"/>
        <end position="216"/>
    </location>
</feature>